<feature type="compositionally biased region" description="Polar residues" evidence="1">
    <location>
        <begin position="329"/>
        <end position="338"/>
    </location>
</feature>
<accession>A0ABQ9EBA1</accession>
<evidence type="ECO:0000313" key="5">
    <source>
        <dbReference type="Proteomes" id="UP001217089"/>
    </source>
</evidence>
<evidence type="ECO:0000313" key="4">
    <source>
        <dbReference type="EMBL" id="KAJ8301157.1"/>
    </source>
</evidence>
<keyword evidence="2" id="KW-0812">Transmembrane</keyword>
<feature type="signal peptide" evidence="3">
    <location>
        <begin position="1"/>
        <end position="25"/>
    </location>
</feature>
<feature type="chain" id="PRO_5047245444" evidence="3">
    <location>
        <begin position="26"/>
        <end position="419"/>
    </location>
</feature>
<evidence type="ECO:0000256" key="2">
    <source>
        <dbReference type="SAM" id="Phobius"/>
    </source>
</evidence>
<feature type="compositionally biased region" description="Acidic residues" evidence="1">
    <location>
        <begin position="407"/>
        <end position="419"/>
    </location>
</feature>
<evidence type="ECO:0000256" key="3">
    <source>
        <dbReference type="SAM" id="SignalP"/>
    </source>
</evidence>
<keyword evidence="3" id="KW-0732">Signal</keyword>
<organism evidence="4 5">
    <name type="scientific">Tegillarca granosa</name>
    <name type="common">Malaysian cockle</name>
    <name type="synonym">Anadara granosa</name>
    <dbReference type="NCBI Taxonomy" id="220873"/>
    <lineage>
        <taxon>Eukaryota</taxon>
        <taxon>Metazoa</taxon>
        <taxon>Spiralia</taxon>
        <taxon>Lophotrochozoa</taxon>
        <taxon>Mollusca</taxon>
        <taxon>Bivalvia</taxon>
        <taxon>Autobranchia</taxon>
        <taxon>Pteriomorphia</taxon>
        <taxon>Arcoida</taxon>
        <taxon>Arcoidea</taxon>
        <taxon>Arcidae</taxon>
        <taxon>Tegillarca</taxon>
    </lineage>
</organism>
<feature type="compositionally biased region" description="Basic and acidic residues" evidence="1">
    <location>
        <begin position="246"/>
        <end position="257"/>
    </location>
</feature>
<feature type="region of interest" description="Disordered" evidence="1">
    <location>
        <begin position="230"/>
        <end position="419"/>
    </location>
</feature>
<protein>
    <submittedName>
        <fullName evidence="4">Uncharacterized protein</fullName>
    </submittedName>
</protein>
<keyword evidence="5" id="KW-1185">Reference proteome</keyword>
<feature type="compositionally biased region" description="Polar residues" evidence="1">
    <location>
        <begin position="230"/>
        <end position="245"/>
    </location>
</feature>
<gene>
    <name evidence="4" type="ORF">KUTeg_020144</name>
</gene>
<dbReference type="Proteomes" id="UP001217089">
    <property type="component" value="Unassembled WGS sequence"/>
</dbReference>
<proteinExistence type="predicted"/>
<feature type="compositionally biased region" description="Basic and acidic residues" evidence="1">
    <location>
        <begin position="339"/>
        <end position="363"/>
    </location>
</feature>
<dbReference type="EMBL" id="JARBDR010000918">
    <property type="protein sequence ID" value="KAJ8301157.1"/>
    <property type="molecule type" value="Genomic_DNA"/>
</dbReference>
<name>A0ABQ9EBA1_TEGGR</name>
<comment type="caution">
    <text evidence="4">The sequence shown here is derived from an EMBL/GenBank/DDBJ whole genome shotgun (WGS) entry which is preliminary data.</text>
</comment>
<reference evidence="4 5" key="1">
    <citation type="submission" date="2022-12" db="EMBL/GenBank/DDBJ databases">
        <title>Chromosome-level genome of Tegillarca granosa.</title>
        <authorList>
            <person name="Kim J."/>
        </authorList>
    </citation>
    <scope>NUCLEOTIDE SEQUENCE [LARGE SCALE GENOMIC DNA]</scope>
    <source>
        <strain evidence="4">Teg-2019</strain>
        <tissue evidence="4">Adductor muscle</tissue>
    </source>
</reference>
<keyword evidence="2" id="KW-0472">Membrane</keyword>
<feature type="transmembrane region" description="Helical" evidence="2">
    <location>
        <begin position="184"/>
        <end position="209"/>
    </location>
</feature>
<sequence>MFIYKMAVMWLFAAICFILVNLSSPQNQQVSDQYRYFMDSASNCGKTFEVGMNQVEIVGHGSVNSIAPLDCTITFSSVKINEERNFIIEVKSGNINSPGVTFICMIQDSFSKGKPPGPNYEKKTTSGSFVTFRLKRVNEDDFAFDIRVVATPMVGGILNPEDCAGGRSYNCREYFVYNPFTKEVVIGIVGGIFGLIIFIIIPLCLFCCWRRAKGVNRRWDEHKLSNPHFNTAADIQSSNGSAKGTTDTRSRDFRSKDLWTSQSSKTPVSLITSDIPPKRRPPPPPYERYDSRDELDKSGGRYDRSRNMGSYRKPRLGGGGGQKGPELYRNNSENSFVQSKDDHPQETFVERIIEPRYRPKPQIDDNDPYDVIDNKKLSRGVESDPLVEDHGVQCENESESDDPRETESEEGGTETDTDD</sequence>
<feature type="compositionally biased region" description="Polar residues" evidence="1">
    <location>
        <begin position="258"/>
        <end position="272"/>
    </location>
</feature>
<keyword evidence="2" id="KW-1133">Transmembrane helix</keyword>
<feature type="compositionally biased region" description="Basic and acidic residues" evidence="1">
    <location>
        <begin position="287"/>
        <end position="306"/>
    </location>
</feature>
<evidence type="ECO:0000256" key="1">
    <source>
        <dbReference type="SAM" id="MobiDB-lite"/>
    </source>
</evidence>
<feature type="compositionally biased region" description="Basic and acidic residues" evidence="1">
    <location>
        <begin position="372"/>
        <end position="392"/>
    </location>
</feature>